<dbReference type="InterPro" id="IPR033985">
    <property type="entry name" value="SusD-like_N"/>
</dbReference>
<evidence type="ECO:0000256" key="3">
    <source>
        <dbReference type="ARBA" id="ARBA00022729"/>
    </source>
</evidence>
<comment type="caution">
    <text evidence="8">The sequence shown here is derived from an EMBL/GenBank/DDBJ whole genome shotgun (WGS) entry which is preliminary data.</text>
</comment>
<feature type="domain" description="RagB/SusD" evidence="6">
    <location>
        <begin position="365"/>
        <end position="498"/>
    </location>
</feature>
<proteinExistence type="inferred from homology"/>
<evidence type="ECO:0000256" key="4">
    <source>
        <dbReference type="ARBA" id="ARBA00023136"/>
    </source>
</evidence>
<dbReference type="RefSeq" id="WP_151875674.1">
    <property type="nucleotide sequence ID" value="NZ_WCTY01000023.1"/>
</dbReference>
<protein>
    <submittedName>
        <fullName evidence="8">RagB/SusD family nutrient uptake outer membrane protein</fullName>
    </submittedName>
</protein>
<evidence type="ECO:0000313" key="8">
    <source>
        <dbReference type="EMBL" id="KAB4182770.1"/>
    </source>
</evidence>
<dbReference type="Gene3D" id="1.25.40.390">
    <property type="match status" value="1"/>
</dbReference>
<accession>A0A7J5GYR3</accession>
<reference evidence="8 9" key="1">
    <citation type="journal article" date="2019" name="Nat. Med.">
        <title>A library of human gut bacterial isolates paired with longitudinal multiomics data enables mechanistic microbiome research.</title>
        <authorList>
            <person name="Poyet M."/>
            <person name="Groussin M."/>
            <person name="Gibbons S.M."/>
            <person name="Avila-Pacheco J."/>
            <person name="Jiang X."/>
            <person name="Kearney S.M."/>
            <person name="Perrotta A.R."/>
            <person name="Berdy B."/>
            <person name="Zhao S."/>
            <person name="Lieberman T.D."/>
            <person name="Swanson P.K."/>
            <person name="Smith M."/>
            <person name="Roesemann S."/>
            <person name="Alexander J.E."/>
            <person name="Rich S.A."/>
            <person name="Livny J."/>
            <person name="Vlamakis H."/>
            <person name="Clish C."/>
            <person name="Bullock K."/>
            <person name="Deik A."/>
            <person name="Scott J."/>
            <person name="Pierce K.A."/>
            <person name="Xavier R.J."/>
            <person name="Alm E.J."/>
        </authorList>
    </citation>
    <scope>NUCLEOTIDE SEQUENCE [LARGE SCALE GENOMIC DNA]</scope>
    <source>
        <strain evidence="8 9">BIOML-A19</strain>
    </source>
</reference>
<keyword evidence="5" id="KW-0998">Cell outer membrane</keyword>
<evidence type="ECO:0000259" key="7">
    <source>
        <dbReference type="Pfam" id="PF14322"/>
    </source>
</evidence>
<evidence type="ECO:0000256" key="1">
    <source>
        <dbReference type="ARBA" id="ARBA00004442"/>
    </source>
</evidence>
<evidence type="ECO:0000313" key="9">
    <source>
        <dbReference type="Proteomes" id="UP000487221"/>
    </source>
</evidence>
<name>A0A7J5GYR3_BACUN</name>
<dbReference type="Pfam" id="PF14322">
    <property type="entry name" value="SusD-like_3"/>
    <property type="match status" value="1"/>
</dbReference>
<keyword evidence="3" id="KW-0732">Signal</keyword>
<sequence>MKNISKLILGVCCSASILMTGCIDETFPTNVATSDQLSSSAKATEALLWAMPAYTNKFNVFAVVPSNDAYAFDWGYGSIMHIRDVMTEDFAVISHGYDWYQAWEYNMQQGENYLRPQYIWNYYWKFVQTANNMIGTLEPETATDVQLGYLGAGYAFRAFIYLDMARMFEFLENDKTNAVNAAGNNVKGLTVPIVKEGMTEAEARNNPRATREQMAEFILDDLNKAEEYIAKLTATEKTLPHLDVVYGLKARYYMWLENYPEAKNYAEKAIAATSVRPMSQDAWLSTTKGFNDISAWMWGSQMQSEDDVVKSGILNWTAWMSNEAVYGYCGAGPFNMISSSLYNRINDTDFRKLAWKAPEGGALEGQNTYISEAQFEKIPDYGSLKFRPAEGNGDVSNIGSASAYPLMRVEEMYFIVAEAAAHQNAAEGKAQLESFMQTYRDANYVCSANDIIDEIILQKRIEFWGEGITFFDIKRLNMSVTRGYEGTNFADAARFNTNGRPAWMNICIVQTEKNNNSALVGYENPDPTALYDVWIDPNATE</sequence>
<evidence type="ECO:0000256" key="2">
    <source>
        <dbReference type="ARBA" id="ARBA00006275"/>
    </source>
</evidence>
<evidence type="ECO:0000256" key="5">
    <source>
        <dbReference type="ARBA" id="ARBA00023237"/>
    </source>
</evidence>
<organism evidence="8 9">
    <name type="scientific">Bacteroides uniformis</name>
    <dbReference type="NCBI Taxonomy" id="820"/>
    <lineage>
        <taxon>Bacteria</taxon>
        <taxon>Pseudomonadati</taxon>
        <taxon>Bacteroidota</taxon>
        <taxon>Bacteroidia</taxon>
        <taxon>Bacteroidales</taxon>
        <taxon>Bacteroidaceae</taxon>
        <taxon>Bacteroides</taxon>
    </lineage>
</organism>
<dbReference type="PROSITE" id="PS51257">
    <property type="entry name" value="PROKAR_LIPOPROTEIN"/>
    <property type="match status" value="1"/>
</dbReference>
<comment type="subcellular location">
    <subcellularLocation>
        <location evidence="1">Cell outer membrane</location>
    </subcellularLocation>
</comment>
<dbReference type="EMBL" id="WCTY01000023">
    <property type="protein sequence ID" value="KAB4182770.1"/>
    <property type="molecule type" value="Genomic_DNA"/>
</dbReference>
<dbReference type="Pfam" id="PF07980">
    <property type="entry name" value="SusD_RagB"/>
    <property type="match status" value="1"/>
</dbReference>
<keyword evidence="4" id="KW-0472">Membrane</keyword>
<dbReference type="Proteomes" id="UP000487221">
    <property type="component" value="Unassembled WGS sequence"/>
</dbReference>
<dbReference type="SUPFAM" id="SSF48452">
    <property type="entry name" value="TPR-like"/>
    <property type="match status" value="1"/>
</dbReference>
<dbReference type="GO" id="GO:0009279">
    <property type="term" value="C:cell outer membrane"/>
    <property type="evidence" value="ECO:0007669"/>
    <property type="project" value="UniProtKB-SubCell"/>
</dbReference>
<dbReference type="InterPro" id="IPR011990">
    <property type="entry name" value="TPR-like_helical_dom_sf"/>
</dbReference>
<evidence type="ECO:0000259" key="6">
    <source>
        <dbReference type="Pfam" id="PF07980"/>
    </source>
</evidence>
<dbReference type="InterPro" id="IPR012944">
    <property type="entry name" value="SusD_RagB_dom"/>
</dbReference>
<gene>
    <name evidence="8" type="ORF">GAQ44_12910</name>
</gene>
<feature type="domain" description="SusD-like N-terminal" evidence="7">
    <location>
        <begin position="86"/>
        <end position="253"/>
    </location>
</feature>
<comment type="similarity">
    <text evidence="2">Belongs to the SusD family.</text>
</comment>
<dbReference type="AlphaFoldDB" id="A0A7J5GYR3"/>